<proteinExistence type="predicted"/>
<evidence type="ECO:0000313" key="1">
    <source>
        <dbReference type="EMBL" id="JAP07916.1"/>
    </source>
</evidence>
<dbReference type="EMBL" id="GEDG01037810">
    <property type="protein sequence ID" value="JAP07916.1"/>
    <property type="molecule type" value="Transcribed_RNA"/>
</dbReference>
<sequence length="64" mass="7300">PDSCVSFLCCSNVAPLPRVSKFRILDTDQGIFTSTMEHIFLSKIHLTCSFLFLFNSHSYCQESH</sequence>
<dbReference type="AlphaFoldDB" id="A0A0V0GI27"/>
<name>A0A0V0GI27_SOLCH</name>
<protein>
    <submittedName>
        <fullName evidence="1">Putative ovule protein</fullName>
    </submittedName>
</protein>
<accession>A0A0V0GI27</accession>
<organism evidence="1">
    <name type="scientific">Solanum chacoense</name>
    <name type="common">Chaco potato</name>
    <dbReference type="NCBI Taxonomy" id="4108"/>
    <lineage>
        <taxon>Eukaryota</taxon>
        <taxon>Viridiplantae</taxon>
        <taxon>Streptophyta</taxon>
        <taxon>Embryophyta</taxon>
        <taxon>Tracheophyta</taxon>
        <taxon>Spermatophyta</taxon>
        <taxon>Magnoliopsida</taxon>
        <taxon>eudicotyledons</taxon>
        <taxon>Gunneridae</taxon>
        <taxon>Pentapetalae</taxon>
        <taxon>asterids</taxon>
        <taxon>lamiids</taxon>
        <taxon>Solanales</taxon>
        <taxon>Solanaceae</taxon>
        <taxon>Solanoideae</taxon>
        <taxon>Solaneae</taxon>
        <taxon>Solanum</taxon>
    </lineage>
</organism>
<reference evidence="1" key="1">
    <citation type="submission" date="2015-12" db="EMBL/GenBank/DDBJ databases">
        <title>Gene expression during late stages of embryo sac development: a critical building block for successful pollen-pistil interactions.</title>
        <authorList>
            <person name="Liu Y."/>
            <person name="Joly V."/>
            <person name="Sabar M."/>
            <person name="Matton D.P."/>
        </authorList>
    </citation>
    <scope>NUCLEOTIDE SEQUENCE</scope>
</reference>
<feature type="non-terminal residue" evidence="1">
    <location>
        <position position="1"/>
    </location>
</feature>